<evidence type="ECO:0000259" key="6">
    <source>
        <dbReference type="PROSITE" id="PS51352"/>
    </source>
</evidence>
<dbReference type="InterPro" id="IPR017937">
    <property type="entry name" value="Thioredoxin_CS"/>
</dbReference>
<accession>A0A9X2JK14</accession>
<keyword evidence="4" id="KW-0676">Redox-active center</keyword>
<evidence type="ECO:0000256" key="3">
    <source>
        <dbReference type="ARBA" id="ARBA00023157"/>
    </source>
</evidence>
<feature type="domain" description="Thioredoxin" evidence="6">
    <location>
        <begin position="35"/>
        <end position="197"/>
    </location>
</feature>
<evidence type="ECO:0000313" key="7">
    <source>
        <dbReference type="EMBL" id="MCO6047473.1"/>
    </source>
</evidence>
<dbReference type="InterPro" id="IPR050553">
    <property type="entry name" value="Thioredoxin_ResA/DsbE_sf"/>
</dbReference>
<evidence type="ECO:0000256" key="4">
    <source>
        <dbReference type="ARBA" id="ARBA00023284"/>
    </source>
</evidence>
<dbReference type="CDD" id="cd02966">
    <property type="entry name" value="TlpA_like_family"/>
    <property type="match status" value="1"/>
</dbReference>
<dbReference type="PANTHER" id="PTHR42852">
    <property type="entry name" value="THIOL:DISULFIDE INTERCHANGE PROTEIN DSBE"/>
    <property type="match status" value="1"/>
</dbReference>
<dbReference type="InterPro" id="IPR000866">
    <property type="entry name" value="AhpC/TSA"/>
</dbReference>
<dbReference type="Gene3D" id="3.40.30.10">
    <property type="entry name" value="Glutaredoxin"/>
    <property type="match status" value="1"/>
</dbReference>
<evidence type="ECO:0000313" key="8">
    <source>
        <dbReference type="Proteomes" id="UP001155241"/>
    </source>
</evidence>
<comment type="subcellular location">
    <subcellularLocation>
        <location evidence="1">Cell envelope</location>
    </subcellularLocation>
</comment>
<protein>
    <submittedName>
        <fullName evidence="7">TlpA family protein disulfide reductase</fullName>
    </submittedName>
</protein>
<dbReference type="SUPFAM" id="SSF52833">
    <property type="entry name" value="Thioredoxin-like"/>
    <property type="match status" value="1"/>
</dbReference>
<dbReference type="GO" id="GO:0016491">
    <property type="term" value="F:oxidoreductase activity"/>
    <property type="evidence" value="ECO:0007669"/>
    <property type="project" value="InterPro"/>
</dbReference>
<sequence length="415" mass="44450">MQLLTKVILITLSTLFTAHSTLAEESLDKPGTKSLTVGADAPKIDIENWISTGGGKFEPITDFEAGKVYVIEFWATWCGPCKAGMPHLADLQEQYADQGVMVIGVSDEKLDKVTEFLASEVPTKDEAATPQTYGKLTSAYCLASDPDRSVLNDYFRAAGQTGIPCAFVVGKDAKVEWVGHPGKMDEVLEQVVADSWDREAFAVKFNSAQLDKKLKAAVNDAVKQGDVDGMALLIDKLKNLEVGDEFSAMVDKHIQTLEGVMEAKALTDDPDAAIAKIAAGELSYRGMNSLATELIKSGSNGEVVSAELALALGKALDVKLADVPDRGANLLVLPSKLGRVAELYYLGGDLDQAIATAEKALDIQDKGIEKVAEQHGDKATKLLKMLRRGTMQKLKKYVEAKAASEDGVAGKPSEA</sequence>
<dbReference type="InterPro" id="IPR013766">
    <property type="entry name" value="Thioredoxin_domain"/>
</dbReference>
<organism evidence="7 8">
    <name type="scientific">Aeoliella straminimaris</name>
    <dbReference type="NCBI Taxonomy" id="2954799"/>
    <lineage>
        <taxon>Bacteria</taxon>
        <taxon>Pseudomonadati</taxon>
        <taxon>Planctomycetota</taxon>
        <taxon>Planctomycetia</taxon>
        <taxon>Pirellulales</taxon>
        <taxon>Lacipirellulaceae</taxon>
        <taxon>Aeoliella</taxon>
    </lineage>
</organism>
<comment type="caution">
    <text evidence="7">The sequence shown here is derived from an EMBL/GenBank/DDBJ whole genome shotgun (WGS) entry which is preliminary data.</text>
</comment>
<feature type="signal peptide" evidence="5">
    <location>
        <begin position="1"/>
        <end position="23"/>
    </location>
</feature>
<keyword evidence="5" id="KW-0732">Signal</keyword>
<gene>
    <name evidence="7" type="ORF">NG895_26520</name>
</gene>
<dbReference type="GO" id="GO:0017004">
    <property type="term" value="P:cytochrome complex assembly"/>
    <property type="evidence" value="ECO:0007669"/>
    <property type="project" value="UniProtKB-KW"/>
</dbReference>
<reference evidence="7" key="1">
    <citation type="submission" date="2022-06" db="EMBL/GenBank/DDBJ databases">
        <title>Aeoliella straminimaris, a novel planctomycete from sediments.</title>
        <authorList>
            <person name="Vitorino I.R."/>
            <person name="Lage O.M."/>
        </authorList>
    </citation>
    <scope>NUCLEOTIDE SEQUENCE</scope>
    <source>
        <strain evidence="7">ICT_H6.2</strain>
    </source>
</reference>
<dbReference type="Proteomes" id="UP001155241">
    <property type="component" value="Unassembled WGS sequence"/>
</dbReference>
<name>A0A9X2JK14_9BACT</name>
<dbReference type="EMBL" id="JAMXLR010000092">
    <property type="protein sequence ID" value="MCO6047473.1"/>
    <property type="molecule type" value="Genomic_DNA"/>
</dbReference>
<dbReference type="PROSITE" id="PS51352">
    <property type="entry name" value="THIOREDOXIN_2"/>
    <property type="match status" value="1"/>
</dbReference>
<evidence type="ECO:0000256" key="1">
    <source>
        <dbReference type="ARBA" id="ARBA00004196"/>
    </source>
</evidence>
<keyword evidence="8" id="KW-1185">Reference proteome</keyword>
<dbReference type="GO" id="GO:0030313">
    <property type="term" value="C:cell envelope"/>
    <property type="evidence" value="ECO:0007669"/>
    <property type="project" value="UniProtKB-SubCell"/>
</dbReference>
<dbReference type="AlphaFoldDB" id="A0A9X2JK14"/>
<dbReference type="PROSITE" id="PS00194">
    <property type="entry name" value="THIOREDOXIN_1"/>
    <property type="match status" value="1"/>
</dbReference>
<feature type="chain" id="PRO_5040842893" evidence="5">
    <location>
        <begin position="24"/>
        <end position="415"/>
    </location>
</feature>
<keyword evidence="3" id="KW-1015">Disulfide bond</keyword>
<dbReference type="GO" id="GO:0016209">
    <property type="term" value="F:antioxidant activity"/>
    <property type="evidence" value="ECO:0007669"/>
    <property type="project" value="InterPro"/>
</dbReference>
<dbReference type="Pfam" id="PF00578">
    <property type="entry name" value="AhpC-TSA"/>
    <property type="match status" value="1"/>
</dbReference>
<keyword evidence="2" id="KW-0201">Cytochrome c-type biogenesis</keyword>
<dbReference type="PANTHER" id="PTHR42852:SF6">
    <property type="entry name" value="THIOL:DISULFIDE INTERCHANGE PROTEIN DSBE"/>
    <property type="match status" value="1"/>
</dbReference>
<dbReference type="InterPro" id="IPR036249">
    <property type="entry name" value="Thioredoxin-like_sf"/>
</dbReference>
<evidence type="ECO:0000256" key="5">
    <source>
        <dbReference type="SAM" id="SignalP"/>
    </source>
</evidence>
<evidence type="ECO:0000256" key="2">
    <source>
        <dbReference type="ARBA" id="ARBA00022748"/>
    </source>
</evidence>
<dbReference type="RefSeq" id="WP_252855582.1">
    <property type="nucleotide sequence ID" value="NZ_JAMXLR010000092.1"/>
</dbReference>
<proteinExistence type="predicted"/>